<organism evidence="1 2">
    <name type="scientific">Phytophthora nicotianae P1976</name>
    <dbReference type="NCBI Taxonomy" id="1317066"/>
    <lineage>
        <taxon>Eukaryota</taxon>
        <taxon>Sar</taxon>
        <taxon>Stramenopiles</taxon>
        <taxon>Oomycota</taxon>
        <taxon>Peronosporomycetes</taxon>
        <taxon>Peronosporales</taxon>
        <taxon>Peronosporaceae</taxon>
        <taxon>Phytophthora</taxon>
    </lineage>
</organism>
<reference evidence="1 2" key="1">
    <citation type="submission" date="2013-11" db="EMBL/GenBank/DDBJ databases">
        <title>The Genome Sequence of Phytophthora parasitica P1976.</title>
        <authorList>
            <consortium name="The Broad Institute Genomics Platform"/>
            <person name="Russ C."/>
            <person name="Tyler B."/>
            <person name="Panabieres F."/>
            <person name="Shan W."/>
            <person name="Tripathy S."/>
            <person name="Grunwald N."/>
            <person name="Machado M."/>
            <person name="Johnson C.S."/>
            <person name="Walker B."/>
            <person name="Young S."/>
            <person name="Zeng Q."/>
            <person name="Gargeya S."/>
            <person name="Fitzgerald M."/>
            <person name="Haas B."/>
            <person name="Abouelleil A."/>
            <person name="Allen A.W."/>
            <person name="Alvarado L."/>
            <person name="Arachchi H.M."/>
            <person name="Berlin A.M."/>
            <person name="Chapman S.B."/>
            <person name="Gainer-Dewar J."/>
            <person name="Goldberg J."/>
            <person name="Griggs A."/>
            <person name="Gujja S."/>
            <person name="Hansen M."/>
            <person name="Howarth C."/>
            <person name="Imamovic A."/>
            <person name="Ireland A."/>
            <person name="Larimer J."/>
            <person name="McCowan C."/>
            <person name="Murphy C."/>
            <person name="Pearson M."/>
            <person name="Poon T.W."/>
            <person name="Priest M."/>
            <person name="Roberts A."/>
            <person name="Saif S."/>
            <person name="Shea T."/>
            <person name="Sisk P."/>
            <person name="Sykes S."/>
            <person name="Wortman J."/>
            <person name="Nusbaum C."/>
            <person name="Birren B."/>
        </authorList>
    </citation>
    <scope>NUCLEOTIDE SEQUENCE [LARGE SCALE GENOMIC DNA]</scope>
    <source>
        <strain evidence="1 2">P1976</strain>
    </source>
</reference>
<dbReference type="AlphaFoldDB" id="A0A080ZFG1"/>
<accession>A0A080ZFG1</accession>
<evidence type="ECO:0000313" key="1">
    <source>
        <dbReference type="EMBL" id="ETO65372.1"/>
    </source>
</evidence>
<feature type="non-terminal residue" evidence="1">
    <location>
        <position position="1"/>
    </location>
</feature>
<dbReference type="EMBL" id="ANJA01003192">
    <property type="protein sequence ID" value="ETO65372.1"/>
    <property type="molecule type" value="Genomic_DNA"/>
</dbReference>
<dbReference type="Proteomes" id="UP000028582">
    <property type="component" value="Unassembled WGS sequence"/>
</dbReference>
<gene>
    <name evidence="1" type="ORF">F444_17298</name>
</gene>
<proteinExistence type="predicted"/>
<comment type="caution">
    <text evidence="1">The sequence shown here is derived from an EMBL/GenBank/DDBJ whole genome shotgun (WGS) entry which is preliminary data.</text>
</comment>
<protein>
    <submittedName>
        <fullName evidence="1">Uncharacterized protein</fullName>
    </submittedName>
</protein>
<evidence type="ECO:0000313" key="2">
    <source>
        <dbReference type="Proteomes" id="UP000028582"/>
    </source>
</evidence>
<sequence length="80" mass="8741">LLANKAAITDIAYRSFDLGRSSSITTTEKRRAACRSCHDAKLKCGPNSKTQACEYRVQSNPTITSFFASVTSHNTNADIQ</sequence>
<name>A0A080ZFG1_PHYNI</name>